<dbReference type="STRING" id="211114.SAMN04489726_7532"/>
<dbReference type="Proteomes" id="UP000183376">
    <property type="component" value="Chromosome I"/>
</dbReference>
<sequence length="365" mass="38395">MDLTQLRGLVAATGPFASVYLDDSHDTPDAPKALELRWREARATLAEQGADERTLSSVDRALAGGEPARGRAGRALIASGGEVLLDRHLPEPPAQPIARWSALPYLMPLLEQTEADLPHVAVLVDGAGGEVLGYDGDGRLVDRQEVAGQDHPLHDAGGGGMAHKRIRQRVENTKQDNAIAVAEAADRMVRRLGARLLVLSGEVQARTAVRAALPDRSAAIAEELTVGGHVPGADQDALGEAVHKLIKQQVDAIGHNAVDRFRIELGRQGDATQGLPAVATALREGRVDTVLLDGAATADRTIWIGSEPTQIAIDEAELRSLGVPHLARERADSALVMAAVATGARLQLATGEPELADGVGALLRG</sequence>
<keyword evidence="2" id="KW-1185">Reference proteome</keyword>
<dbReference type="AlphaFoldDB" id="A0A1H0D1C7"/>
<evidence type="ECO:0000313" key="1">
    <source>
        <dbReference type="EMBL" id="SDN63899.1"/>
    </source>
</evidence>
<name>A0A1H0D1C7_ALLAB</name>
<gene>
    <name evidence="1" type="ORF">SAMN04489726_7532</name>
</gene>
<reference evidence="1 2" key="1">
    <citation type="submission" date="2016-10" db="EMBL/GenBank/DDBJ databases">
        <authorList>
            <person name="de Groot N.N."/>
        </authorList>
    </citation>
    <scope>NUCLEOTIDE SEQUENCE [LARGE SCALE GENOMIC DNA]</scope>
    <source>
        <strain evidence="1 2">DSM 44149</strain>
    </source>
</reference>
<dbReference type="OrthoDB" id="5179393at2"/>
<dbReference type="Pfam" id="PF18844">
    <property type="entry name" value="baeRF_family2"/>
    <property type="match status" value="1"/>
</dbReference>
<dbReference type="EMBL" id="LT629701">
    <property type="protein sequence ID" value="SDN63899.1"/>
    <property type="molecule type" value="Genomic_DNA"/>
</dbReference>
<accession>A0A1H0D1C7</accession>
<protein>
    <recommendedName>
        <fullName evidence="3">Peptide chain release factor 1 (ERF1)</fullName>
    </recommendedName>
</protein>
<proteinExistence type="predicted"/>
<dbReference type="InterPro" id="IPR040701">
    <property type="entry name" value="Bact_RF_family2"/>
</dbReference>
<dbReference type="eggNOG" id="COG1503">
    <property type="taxonomic scope" value="Bacteria"/>
</dbReference>
<organism evidence="1 2">
    <name type="scientific">Allokutzneria albata</name>
    <name type="common">Kibdelosporangium albatum</name>
    <dbReference type="NCBI Taxonomy" id="211114"/>
    <lineage>
        <taxon>Bacteria</taxon>
        <taxon>Bacillati</taxon>
        <taxon>Actinomycetota</taxon>
        <taxon>Actinomycetes</taxon>
        <taxon>Pseudonocardiales</taxon>
        <taxon>Pseudonocardiaceae</taxon>
        <taxon>Allokutzneria</taxon>
    </lineage>
</organism>
<evidence type="ECO:0008006" key="3">
    <source>
        <dbReference type="Google" id="ProtNLM"/>
    </source>
</evidence>
<dbReference type="RefSeq" id="WP_030428514.1">
    <property type="nucleotide sequence ID" value="NZ_JOEF01000004.1"/>
</dbReference>
<evidence type="ECO:0000313" key="2">
    <source>
        <dbReference type="Proteomes" id="UP000183376"/>
    </source>
</evidence>